<dbReference type="InterPro" id="IPR013785">
    <property type="entry name" value="Aldolase_TIM"/>
</dbReference>
<evidence type="ECO:0000256" key="12">
    <source>
        <dbReference type="HAMAP-Rule" id="MF_00494"/>
    </source>
</evidence>
<dbReference type="GO" id="GO:0016832">
    <property type="term" value="F:aldehyde-lyase activity"/>
    <property type="evidence" value="ECO:0007669"/>
    <property type="project" value="InterPro"/>
</dbReference>
<dbReference type="EMBL" id="CP001687">
    <property type="protein sequence ID" value="ACV11042.1"/>
    <property type="molecule type" value="Genomic_DNA"/>
</dbReference>
<dbReference type="GO" id="GO:0005737">
    <property type="term" value="C:cytoplasm"/>
    <property type="evidence" value="ECO:0007669"/>
    <property type="project" value="UniProtKB-SubCell"/>
</dbReference>
<dbReference type="OrthoDB" id="6661at2157"/>
<dbReference type="PANTHER" id="PTHR10683:SF40">
    <property type="entry name" value="FRUCTOSE-6-PHOSPHATE ALDOLASE 1-RELATED"/>
    <property type="match status" value="1"/>
</dbReference>
<dbReference type="HAMAP" id="MF_00494">
    <property type="entry name" value="Transaldolase_3b"/>
    <property type="match status" value="1"/>
</dbReference>
<dbReference type="InterPro" id="IPR018225">
    <property type="entry name" value="Transaldolase_AS"/>
</dbReference>
<dbReference type="CDD" id="cd00956">
    <property type="entry name" value="Transaldolase_FSA"/>
    <property type="match status" value="1"/>
</dbReference>
<comment type="pathway">
    <text evidence="3 12">Carbohydrate degradation; pentose phosphate pathway; D-glyceraldehyde 3-phosphate and beta-D-fructose 6-phosphate from D-ribose 5-phosphate and D-xylulose 5-phosphate (non-oxidative stage): step 2/3.</text>
</comment>
<dbReference type="STRING" id="519442.Huta_0859"/>
<evidence type="ECO:0000256" key="10">
    <source>
        <dbReference type="ARBA" id="ARBA00048810"/>
    </source>
</evidence>
<dbReference type="RefSeq" id="WP_015788619.1">
    <property type="nucleotide sequence ID" value="NC_013158.1"/>
</dbReference>
<sequence>MRTYIDSAEVENVREAYELGLVDGVTTNPSLVAGTDREYRDIIDELTEFVDGPISVEVIATDYEEMLEEAREYDTWGDNIAVKLPMTRDGMKALRTLTAEGVQTNITLIFSVNQALIAAKNGATMVSPFIGRLDDNGHDGVGLIEDIREVYDNYDFETDILAASLRHPYHVQEVAKAGADIATLPPSVADKMFDHPRTDSGLEAFLDDWGDRESPALK</sequence>
<keyword evidence="9 12" id="KW-0704">Schiff base</keyword>
<dbReference type="Gene3D" id="3.20.20.70">
    <property type="entry name" value="Aldolase class I"/>
    <property type="match status" value="1"/>
</dbReference>
<dbReference type="PANTHER" id="PTHR10683">
    <property type="entry name" value="TRANSALDOLASE"/>
    <property type="match status" value="1"/>
</dbReference>
<evidence type="ECO:0000256" key="2">
    <source>
        <dbReference type="ARBA" id="ARBA00004496"/>
    </source>
</evidence>
<keyword evidence="8 12" id="KW-0570">Pentose shunt</keyword>
<evidence type="ECO:0000256" key="4">
    <source>
        <dbReference type="ARBA" id="ARBA00005740"/>
    </source>
</evidence>
<dbReference type="EC" id="2.2.1.2" evidence="5 12"/>
<reference evidence="13 14" key="1">
    <citation type="journal article" date="2009" name="Stand. Genomic Sci.">
        <title>Complete genome sequence of Halorhabdus utahensis type strain (AX-2).</title>
        <authorList>
            <person name="Anderson I."/>
            <person name="Tindall B.J."/>
            <person name="Pomrenke H."/>
            <person name="Goker M."/>
            <person name="Lapidus A."/>
            <person name="Nolan M."/>
            <person name="Copeland A."/>
            <person name="Glavina Del Rio T."/>
            <person name="Chen F."/>
            <person name="Tice H."/>
            <person name="Cheng J.F."/>
            <person name="Lucas S."/>
            <person name="Chertkov O."/>
            <person name="Bruce D."/>
            <person name="Brettin T."/>
            <person name="Detter J.C."/>
            <person name="Han C."/>
            <person name="Goodwin L."/>
            <person name="Land M."/>
            <person name="Hauser L."/>
            <person name="Chang Y.J."/>
            <person name="Jeffries C.D."/>
            <person name="Pitluck S."/>
            <person name="Pati A."/>
            <person name="Mavromatis K."/>
            <person name="Ivanova N."/>
            <person name="Ovchinnikova G."/>
            <person name="Chen A."/>
            <person name="Palaniappan K."/>
            <person name="Chain P."/>
            <person name="Rohde M."/>
            <person name="Bristow J."/>
            <person name="Eisen J.A."/>
            <person name="Markowitz V."/>
            <person name="Hugenholtz P."/>
            <person name="Kyrpides N.C."/>
            <person name="Klenk H.P."/>
        </authorList>
    </citation>
    <scope>NUCLEOTIDE SEQUENCE [LARGE SCALE GENOMIC DNA]</scope>
    <source>
        <strain evidence="14">DSM 12940 / JCM 11049 / AX-2</strain>
    </source>
</reference>
<dbReference type="InterPro" id="IPR033919">
    <property type="entry name" value="TSA/FSA_arc/bac"/>
</dbReference>
<dbReference type="PROSITE" id="PS00958">
    <property type="entry name" value="TRANSALDOLASE_2"/>
    <property type="match status" value="1"/>
</dbReference>
<name>C7NUE5_HALUD</name>
<feature type="active site" description="Schiff-base intermediate with substrate" evidence="12">
    <location>
        <position position="83"/>
    </location>
</feature>
<gene>
    <name evidence="12" type="primary">tal</name>
    <name evidence="13" type="ordered locus">Huta_0859</name>
</gene>
<keyword evidence="6 12" id="KW-0963">Cytoplasm</keyword>
<keyword evidence="14" id="KW-1185">Reference proteome</keyword>
<dbReference type="GO" id="GO:0005975">
    <property type="term" value="P:carbohydrate metabolic process"/>
    <property type="evidence" value="ECO:0007669"/>
    <property type="project" value="InterPro"/>
</dbReference>
<dbReference type="HOGENOM" id="CLU_079764_0_0_2"/>
<evidence type="ECO:0000256" key="3">
    <source>
        <dbReference type="ARBA" id="ARBA00004857"/>
    </source>
</evidence>
<dbReference type="Proteomes" id="UP000002071">
    <property type="component" value="Chromosome"/>
</dbReference>
<dbReference type="eggNOG" id="arCOG05061">
    <property type="taxonomic scope" value="Archaea"/>
</dbReference>
<dbReference type="GeneID" id="8383132"/>
<dbReference type="PROSITE" id="PS01054">
    <property type="entry name" value="TRANSALDOLASE_1"/>
    <property type="match status" value="1"/>
</dbReference>
<comment type="subcellular location">
    <subcellularLocation>
        <location evidence="2 12">Cytoplasm</location>
    </subcellularLocation>
</comment>
<comment type="catalytic activity">
    <reaction evidence="10 12">
        <text>D-sedoheptulose 7-phosphate + D-glyceraldehyde 3-phosphate = D-erythrose 4-phosphate + beta-D-fructose 6-phosphate</text>
        <dbReference type="Rhea" id="RHEA:17053"/>
        <dbReference type="ChEBI" id="CHEBI:16897"/>
        <dbReference type="ChEBI" id="CHEBI:57483"/>
        <dbReference type="ChEBI" id="CHEBI:57634"/>
        <dbReference type="ChEBI" id="CHEBI:59776"/>
        <dbReference type="EC" id="2.2.1.2"/>
    </reaction>
</comment>
<keyword evidence="7 12" id="KW-0808">Transferase</keyword>
<organism evidence="13 14">
    <name type="scientific">Halorhabdus utahensis (strain DSM 12940 / JCM 11049 / AX-2)</name>
    <dbReference type="NCBI Taxonomy" id="519442"/>
    <lineage>
        <taxon>Archaea</taxon>
        <taxon>Methanobacteriati</taxon>
        <taxon>Methanobacteriota</taxon>
        <taxon>Stenosarchaea group</taxon>
        <taxon>Halobacteria</taxon>
        <taxon>Halobacteriales</taxon>
        <taxon>Haloarculaceae</taxon>
        <taxon>Halorhabdus</taxon>
    </lineage>
</organism>
<dbReference type="GO" id="GO:0006098">
    <property type="term" value="P:pentose-phosphate shunt"/>
    <property type="evidence" value="ECO:0007669"/>
    <property type="project" value="UniProtKB-UniRule"/>
</dbReference>
<accession>C7NUE5</accession>
<evidence type="ECO:0000256" key="1">
    <source>
        <dbReference type="ARBA" id="ARBA00003518"/>
    </source>
</evidence>
<dbReference type="InterPro" id="IPR022999">
    <property type="entry name" value="Transaldolase_3B"/>
</dbReference>
<comment type="similarity">
    <text evidence="4 12">Belongs to the transaldolase family. Type 3B subfamily.</text>
</comment>
<dbReference type="Pfam" id="PF00923">
    <property type="entry name" value="TAL_FSA"/>
    <property type="match status" value="1"/>
</dbReference>
<proteinExistence type="inferred from homology"/>
<evidence type="ECO:0000256" key="6">
    <source>
        <dbReference type="ARBA" id="ARBA00022490"/>
    </source>
</evidence>
<evidence type="ECO:0000313" key="13">
    <source>
        <dbReference type="EMBL" id="ACV11042.1"/>
    </source>
</evidence>
<evidence type="ECO:0000313" key="14">
    <source>
        <dbReference type="Proteomes" id="UP000002071"/>
    </source>
</evidence>
<dbReference type="InterPro" id="IPR001585">
    <property type="entry name" value="TAL/FSA"/>
</dbReference>
<dbReference type="GO" id="GO:0004801">
    <property type="term" value="F:transaldolase activity"/>
    <property type="evidence" value="ECO:0007669"/>
    <property type="project" value="UniProtKB-UniRule"/>
</dbReference>
<comment type="function">
    <text evidence="1 12">Transaldolase is important for the balance of metabolites in the pentose-phosphate pathway.</text>
</comment>
<dbReference type="FunFam" id="3.20.20.70:FF:000018">
    <property type="entry name" value="Probable transaldolase"/>
    <property type="match status" value="1"/>
</dbReference>
<evidence type="ECO:0000256" key="11">
    <source>
        <dbReference type="ARBA" id="ARBA00067532"/>
    </source>
</evidence>
<dbReference type="InterPro" id="IPR004731">
    <property type="entry name" value="Transaldolase_3B/F6P_aldolase"/>
</dbReference>
<evidence type="ECO:0000256" key="5">
    <source>
        <dbReference type="ARBA" id="ARBA00013151"/>
    </source>
</evidence>
<evidence type="ECO:0000256" key="9">
    <source>
        <dbReference type="ARBA" id="ARBA00023270"/>
    </source>
</evidence>
<protein>
    <recommendedName>
        <fullName evidence="11 12">Probable transaldolase</fullName>
        <ecNumber evidence="5 12">2.2.1.2</ecNumber>
    </recommendedName>
</protein>
<dbReference type="AlphaFoldDB" id="C7NUE5"/>
<dbReference type="KEGG" id="hut:Huta_0859"/>
<dbReference type="NCBIfam" id="TIGR00875">
    <property type="entry name" value="fsa_talC_mipB"/>
    <property type="match status" value="1"/>
</dbReference>
<dbReference type="UniPathway" id="UPA00115">
    <property type="reaction ID" value="UER00414"/>
</dbReference>
<evidence type="ECO:0000256" key="7">
    <source>
        <dbReference type="ARBA" id="ARBA00022679"/>
    </source>
</evidence>
<dbReference type="SUPFAM" id="SSF51569">
    <property type="entry name" value="Aldolase"/>
    <property type="match status" value="1"/>
</dbReference>
<evidence type="ECO:0000256" key="8">
    <source>
        <dbReference type="ARBA" id="ARBA00023126"/>
    </source>
</evidence>